<dbReference type="Proteomes" id="UP000593892">
    <property type="component" value="Chromosome"/>
</dbReference>
<dbReference type="FunFam" id="3.40.50.2000:FF:000119">
    <property type="entry name" value="Glycosyl transferase group 1"/>
    <property type="match status" value="1"/>
</dbReference>
<dbReference type="AlphaFoldDB" id="A0A7S7SNL7"/>
<feature type="domain" description="Glycosyltransferase subfamily 4-like N-terminal" evidence="3">
    <location>
        <begin position="16"/>
        <end position="169"/>
    </location>
</feature>
<evidence type="ECO:0000259" key="2">
    <source>
        <dbReference type="Pfam" id="PF00534"/>
    </source>
</evidence>
<dbReference type="GO" id="GO:0009103">
    <property type="term" value="P:lipopolysaccharide biosynthetic process"/>
    <property type="evidence" value="ECO:0007669"/>
    <property type="project" value="TreeGrafter"/>
</dbReference>
<protein>
    <submittedName>
        <fullName evidence="4">Glycosyltransferase family 4 protein</fullName>
    </submittedName>
</protein>
<feature type="domain" description="Glycosyl transferase family 1" evidence="2">
    <location>
        <begin position="203"/>
        <end position="363"/>
    </location>
</feature>
<evidence type="ECO:0000313" key="4">
    <source>
        <dbReference type="EMBL" id="QOY90696.1"/>
    </source>
</evidence>
<evidence type="ECO:0000256" key="1">
    <source>
        <dbReference type="ARBA" id="ARBA00022679"/>
    </source>
</evidence>
<dbReference type="PANTHER" id="PTHR46401:SF2">
    <property type="entry name" value="GLYCOSYLTRANSFERASE WBBK-RELATED"/>
    <property type="match status" value="1"/>
</dbReference>
<keyword evidence="1 4" id="KW-0808">Transferase</keyword>
<dbReference type="SUPFAM" id="SSF53756">
    <property type="entry name" value="UDP-Glycosyltransferase/glycogen phosphorylase"/>
    <property type="match status" value="1"/>
</dbReference>
<dbReference type="RefSeq" id="WP_194452354.1">
    <property type="nucleotide sequence ID" value="NZ_CP063849.1"/>
</dbReference>
<accession>A0A7S7SNL7</accession>
<dbReference type="Pfam" id="PF00534">
    <property type="entry name" value="Glycos_transf_1"/>
    <property type="match status" value="1"/>
</dbReference>
<evidence type="ECO:0000313" key="5">
    <source>
        <dbReference type="Proteomes" id="UP000593892"/>
    </source>
</evidence>
<proteinExistence type="predicted"/>
<dbReference type="InterPro" id="IPR028098">
    <property type="entry name" value="Glyco_trans_4-like_N"/>
</dbReference>
<dbReference type="CDD" id="cd03809">
    <property type="entry name" value="GT4_MtfB-like"/>
    <property type="match status" value="1"/>
</dbReference>
<keyword evidence="5" id="KW-1185">Reference proteome</keyword>
<name>A0A7S7SNL7_PALFE</name>
<dbReference type="PANTHER" id="PTHR46401">
    <property type="entry name" value="GLYCOSYLTRANSFERASE WBBK-RELATED"/>
    <property type="match status" value="1"/>
</dbReference>
<gene>
    <name evidence="4" type="ORF">IRI77_12345</name>
</gene>
<sequence>MPLRILLDARHVRDFGFGTYIRNLVRGLVAIGAPHHFLLVAHKADQHEFDGLPANFELLFYERKDSEPLDQAAFPWFVRSQQVDLAHIPLNAVPIAMPRPYVVTVHDLSSLVWDAPSGWKHELRQLQIRRGLLRAECVMAVSESTRHDVIQLLGIPAERVRRIYGGADPRFTHHIPGPGARAAGPEAWAHERRRILERYGIHYPFLLYAGTIRAQKNIPRLVEAFSLLRGELQDLPQWRDLRLIIIGDEISRYPAVRQAVIQSRIEQQVRFLGFVPLDTLRVFYEAASAFVFPSLYEGFGLPPLEAMASGTPVVCSNATSLPEVVGDAAMIVSPDNVFDIARGMKEVLLDKALRAELVRRGAERSRFFRWEDTAREVLETYVAAATGRGTV</sequence>
<dbReference type="InterPro" id="IPR001296">
    <property type="entry name" value="Glyco_trans_1"/>
</dbReference>
<dbReference type="KEGG" id="pfer:IRI77_12345"/>
<dbReference type="Pfam" id="PF13439">
    <property type="entry name" value="Glyco_transf_4"/>
    <property type="match status" value="1"/>
</dbReference>
<dbReference type="GO" id="GO:0016757">
    <property type="term" value="F:glycosyltransferase activity"/>
    <property type="evidence" value="ECO:0007669"/>
    <property type="project" value="InterPro"/>
</dbReference>
<dbReference type="Gene3D" id="3.40.50.2000">
    <property type="entry name" value="Glycogen Phosphorylase B"/>
    <property type="match status" value="2"/>
</dbReference>
<reference evidence="4 5" key="1">
    <citation type="submission" date="2020-10" db="EMBL/GenBank/DDBJ databases">
        <title>Complete genome sequence of Paludibaculum fermentans P105T, a facultatively anaerobic acidobacterium capable of dissimilatory Fe(III) reduction.</title>
        <authorList>
            <person name="Dedysh S.N."/>
            <person name="Beletsky A.V."/>
            <person name="Kulichevskaya I.S."/>
            <person name="Mardanov A.V."/>
            <person name="Ravin N.V."/>
        </authorList>
    </citation>
    <scope>NUCLEOTIDE SEQUENCE [LARGE SCALE GENOMIC DNA]</scope>
    <source>
        <strain evidence="4 5">P105</strain>
    </source>
</reference>
<evidence type="ECO:0000259" key="3">
    <source>
        <dbReference type="Pfam" id="PF13439"/>
    </source>
</evidence>
<organism evidence="4 5">
    <name type="scientific">Paludibaculum fermentans</name>
    <dbReference type="NCBI Taxonomy" id="1473598"/>
    <lineage>
        <taxon>Bacteria</taxon>
        <taxon>Pseudomonadati</taxon>
        <taxon>Acidobacteriota</taxon>
        <taxon>Terriglobia</taxon>
        <taxon>Bryobacterales</taxon>
        <taxon>Bryobacteraceae</taxon>
        <taxon>Paludibaculum</taxon>
    </lineage>
</organism>
<dbReference type="EMBL" id="CP063849">
    <property type="protein sequence ID" value="QOY90696.1"/>
    <property type="molecule type" value="Genomic_DNA"/>
</dbReference>